<evidence type="ECO:0000313" key="2">
    <source>
        <dbReference type="Proteomes" id="UP000485058"/>
    </source>
</evidence>
<organism evidence="1 2">
    <name type="scientific">Haematococcus lacustris</name>
    <name type="common">Green alga</name>
    <name type="synonym">Haematococcus pluvialis</name>
    <dbReference type="NCBI Taxonomy" id="44745"/>
    <lineage>
        <taxon>Eukaryota</taxon>
        <taxon>Viridiplantae</taxon>
        <taxon>Chlorophyta</taxon>
        <taxon>core chlorophytes</taxon>
        <taxon>Chlorophyceae</taxon>
        <taxon>CS clade</taxon>
        <taxon>Chlamydomonadales</taxon>
        <taxon>Haematococcaceae</taxon>
        <taxon>Haematococcus</taxon>
    </lineage>
</organism>
<accession>A0A699YPL4</accession>
<name>A0A699YPL4_HAELA</name>
<reference evidence="1 2" key="1">
    <citation type="submission" date="2020-02" db="EMBL/GenBank/DDBJ databases">
        <title>Draft genome sequence of Haematococcus lacustris strain NIES-144.</title>
        <authorList>
            <person name="Morimoto D."/>
            <person name="Nakagawa S."/>
            <person name="Yoshida T."/>
            <person name="Sawayama S."/>
        </authorList>
    </citation>
    <scope>NUCLEOTIDE SEQUENCE [LARGE SCALE GENOMIC DNA]</scope>
    <source>
        <strain evidence="1 2">NIES-144</strain>
    </source>
</reference>
<feature type="non-terminal residue" evidence="1">
    <location>
        <position position="1"/>
    </location>
</feature>
<protein>
    <submittedName>
        <fullName evidence="1">AB hydrolase-1 domain-containing protein</fullName>
    </submittedName>
</protein>
<dbReference type="EMBL" id="BLLF01000176">
    <property type="protein sequence ID" value="GFH08664.1"/>
    <property type="molecule type" value="Genomic_DNA"/>
</dbReference>
<gene>
    <name evidence="1" type="ORF">HaLaN_03661</name>
</gene>
<dbReference type="Proteomes" id="UP000485058">
    <property type="component" value="Unassembled WGS sequence"/>
</dbReference>
<dbReference type="GO" id="GO:0016787">
    <property type="term" value="F:hydrolase activity"/>
    <property type="evidence" value="ECO:0007669"/>
    <property type="project" value="UniProtKB-KW"/>
</dbReference>
<keyword evidence="2" id="KW-1185">Reference proteome</keyword>
<sequence>MVRTWFGGVPLSEIKDGNVAELLAYGFWYMTREQYEAAGLGPSTDLVRQLEQAWPGSALVAIAVMYCLACHSLHTMG</sequence>
<comment type="caution">
    <text evidence="1">The sequence shown here is derived from an EMBL/GenBank/DDBJ whole genome shotgun (WGS) entry which is preliminary data.</text>
</comment>
<keyword evidence="1" id="KW-0378">Hydrolase</keyword>
<dbReference type="AlphaFoldDB" id="A0A699YPL4"/>
<evidence type="ECO:0000313" key="1">
    <source>
        <dbReference type="EMBL" id="GFH08664.1"/>
    </source>
</evidence>
<proteinExistence type="predicted"/>